<comment type="caution">
    <text evidence="1">The sequence shown here is derived from an EMBL/GenBank/DDBJ whole genome shotgun (WGS) entry which is preliminary data.</text>
</comment>
<dbReference type="PANTHER" id="PTHR48100">
    <property type="entry name" value="BROAD-SPECIFICITY PHOSPHATASE YOR283W-RELATED"/>
    <property type="match status" value="1"/>
</dbReference>
<accession>A0ABT3ZSF2</accession>
<sequence>MANRILLLCACATSGLRQGRFPAHGAYDDLDARGRAAAHAAGPHLAHLAHPAHGAVFSSPAAAALQTAAALGLTPRVVAALRDTDYGQWRGRALKDVAREAPEHLRAWLTDVAVAPPAGESFMQVVARVDAWLDAQLAHALAETPAAPGHVEDLADASVLVVTHPAVIRASALRGTGMTPDAAARLDVAPLSVMALERRHDMREPGWKPRWVPSVAPPIEEPPR</sequence>
<dbReference type="InterPro" id="IPR029033">
    <property type="entry name" value="His_PPase_superfam"/>
</dbReference>
<dbReference type="PANTHER" id="PTHR48100:SF1">
    <property type="entry name" value="HISTIDINE PHOSPHATASE FAMILY PROTEIN-RELATED"/>
    <property type="match status" value="1"/>
</dbReference>
<gene>
    <name evidence="1" type="ORF">OVY01_20180</name>
</gene>
<dbReference type="InterPro" id="IPR013078">
    <property type="entry name" value="His_Pase_superF_clade-1"/>
</dbReference>
<dbReference type="EMBL" id="JAPMXC010000010">
    <property type="protein sequence ID" value="MCY0389468.1"/>
    <property type="molecule type" value="Genomic_DNA"/>
</dbReference>
<name>A0ABT3ZSF2_9BURK</name>
<organism evidence="1 2">
    <name type="scientific">Robbsia betulipollinis</name>
    <dbReference type="NCBI Taxonomy" id="2981849"/>
    <lineage>
        <taxon>Bacteria</taxon>
        <taxon>Pseudomonadati</taxon>
        <taxon>Pseudomonadota</taxon>
        <taxon>Betaproteobacteria</taxon>
        <taxon>Burkholderiales</taxon>
        <taxon>Burkholderiaceae</taxon>
        <taxon>Robbsia</taxon>
    </lineage>
</organism>
<dbReference type="InterPro" id="IPR050275">
    <property type="entry name" value="PGM_Phosphatase"/>
</dbReference>
<dbReference type="Gene3D" id="3.40.50.1240">
    <property type="entry name" value="Phosphoglycerate mutase-like"/>
    <property type="match status" value="1"/>
</dbReference>
<dbReference type="SMART" id="SM00855">
    <property type="entry name" value="PGAM"/>
    <property type="match status" value="1"/>
</dbReference>
<reference evidence="1" key="1">
    <citation type="submission" date="2022-11" db="EMBL/GenBank/DDBJ databases">
        <title>Robbsia betulipollinis sp. nov., isolated from pollen of birch (Betula pendula).</title>
        <authorList>
            <person name="Shi H."/>
            <person name="Ambika Manirajan B."/>
            <person name="Ratering S."/>
            <person name="Geissler-Plaum R."/>
            <person name="Schnell S."/>
        </authorList>
    </citation>
    <scope>NUCLEOTIDE SEQUENCE</scope>
    <source>
        <strain evidence="1">Bb-Pol-6</strain>
    </source>
</reference>
<evidence type="ECO:0000313" key="2">
    <source>
        <dbReference type="Proteomes" id="UP001082899"/>
    </source>
</evidence>
<evidence type="ECO:0000313" key="1">
    <source>
        <dbReference type="EMBL" id="MCY0389468.1"/>
    </source>
</evidence>
<keyword evidence="2" id="KW-1185">Reference proteome</keyword>
<proteinExistence type="predicted"/>
<dbReference type="SUPFAM" id="SSF53254">
    <property type="entry name" value="Phosphoglycerate mutase-like"/>
    <property type="match status" value="1"/>
</dbReference>
<dbReference type="Proteomes" id="UP001082899">
    <property type="component" value="Unassembled WGS sequence"/>
</dbReference>
<dbReference type="RefSeq" id="WP_267849367.1">
    <property type="nucleotide sequence ID" value="NZ_JAPMXC010000010.1"/>
</dbReference>
<protein>
    <submittedName>
        <fullName evidence="1">Histidine phosphatase family protein</fullName>
    </submittedName>
</protein>
<dbReference type="Pfam" id="PF00300">
    <property type="entry name" value="His_Phos_1"/>
    <property type="match status" value="1"/>
</dbReference>